<dbReference type="AlphaFoldDB" id="A0A0S3RLQ7"/>
<proteinExistence type="predicted"/>
<reference evidence="1 2" key="1">
    <citation type="journal article" date="2015" name="Sci. Rep.">
        <title>The power of single molecule real-time sequencing technology in the de novo assembly of a eukaryotic genome.</title>
        <authorList>
            <person name="Sakai H."/>
            <person name="Naito K."/>
            <person name="Ogiso-Tanaka E."/>
            <person name="Takahashi Y."/>
            <person name="Iseki K."/>
            <person name="Muto C."/>
            <person name="Satou K."/>
            <person name="Teruya K."/>
            <person name="Shiroma A."/>
            <person name="Shimoji M."/>
            <person name="Hirano T."/>
            <person name="Itoh T."/>
            <person name="Kaga A."/>
            <person name="Tomooka N."/>
        </authorList>
    </citation>
    <scope>NUCLEOTIDE SEQUENCE [LARGE SCALE GENOMIC DNA]</scope>
    <source>
        <strain evidence="2">cv. Shumari</strain>
    </source>
</reference>
<protein>
    <submittedName>
        <fullName evidence="1">Uncharacterized protein</fullName>
    </submittedName>
</protein>
<organism evidence="1 2">
    <name type="scientific">Vigna angularis var. angularis</name>
    <dbReference type="NCBI Taxonomy" id="157739"/>
    <lineage>
        <taxon>Eukaryota</taxon>
        <taxon>Viridiplantae</taxon>
        <taxon>Streptophyta</taxon>
        <taxon>Embryophyta</taxon>
        <taxon>Tracheophyta</taxon>
        <taxon>Spermatophyta</taxon>
        <taxon>Magnoliopsida</taxon>
        <taxon>eudicotyledons</taxon>
        <taxon>Gunneridae</taxon>
        <taxon>Pentapetalae</taxon>
        <taxon>rosids</taxon>
        <taxon>fabids</taxon>
        <taxon>Fabales</taxon>
        <taxon>Fabaceae</taxon>
        <taxon>Papilionoideae</taxon>
        <taxon>50 kb inversion clade</taxon>
        <taxon>NPAAA clade</taxon>
        <taxon>indigoferoid/millettioid clade</taxon>
        <taxon>Phaseoleae</taxon>
        <taxon>Vigna</taxon>
    </lineage>
</organism>
<dbReference type="EMBL" id="AP015036">
    <property type="protein sequence ID" value="BAT81515.1"/>
    <property type="molecule type" value="Genomic_DNA"/>
</dbReference>
<name>A0A0S3RLQ7_PHAAN</name>
<gene>
    <name evidence="1" type="primary">Vigan.03G125300</name>
    <name evidence="1" type="ORF">VIGAN_03125300</name>
</gene>
<keyword evidence="2" id="KW-1185">Reference proteome</keyword>
<evidence type="ECO:0000313" key="1">
    <source>
        <dbReference type="EMBL" id="BAT81515.1"/>
    </source>
</evidence>
<dbReference type="Proteomes" id="UP000291084">
    <property type="component" value="Chromosome 3"/>
</dbReference>
<sequence>MTVQLRRHSIGPDIGAWLNNYGGTLLDAIGRNIGVLVYNYGNLLPRTIKFCMITILQKKEQGKLKLLTKQHLCNSVLNSITLNDLL</sequence>
<evidence type="ECO:0000313" key="2">
    <source>
        <dbReference type="Proteomes" id="UP000291084"/>
    </source>
</evidence>
<accession>A0A0S3RLQ7</accession>